<gene>
    <name evidence="4 8" type="primary">prfB</name>
    <name evidence="8" type="ORF">TOI97_10115</name>
</gene>
<dbReference type="InterPro" id="IPR000352">
    <property type="entry name" value="Pep_chain_release_fac_I"/>
</dbReference>
<comment type="subcellular location">
    <subcellularLocation>
        <location evidence="4">Cytoplasm</location>
    </subcellularLocation>
</comment>
<proteinExistence type="inferred from homology"/>
<sequence>MEVNPIHLAINDLAERTQVIRGYLDYATKRERLTEVERELEDPDIWSNPEYAQNLGRERSALAQVVETLDNLESGVSDAKDLLEMAVEEDDHDAVEEVRSEVAALEQELSGLEFRRMFSGDMDANNAYLDIQAGSGGTEAQDWANILLRMYLRWADHNGFKATIMELSPGDVAGIKGATLHIEGEYAFGWLRTETGVHRLVRKSPFDSGNRRHTSFTAVFVSPEIDDNIEIDINPADLRIDTYRSSGAGGQHVNTTDSAVRITHEPTNTVVSCQNERSQHANRDTAMKMLRAKLYELELQKRSAASQELEDSKSDIGWGHQIRSYVLDQSRIKDLRTNVEESDCDSVLDGEINQFLEASLKQGL</sequence>
<keyword evidence="3 4" id="KW-0648">Protein biosynthesis</keyword>
<feature type="coiled-coil region" evidence="6">
    <location>
        <begin position="69"/>
        <end position="115"/>
    </location>
</feature>
<comment type="PTM">
    <text evidence="4">Methylated by PrmC. Methylation increases the termination efficiency of RF2.</text>
</comment>
<evidence type="ECO:0000313" key="9">
    <source>
        <dbReference type="Proteomes" id="UP001294570"/>
    </source>
</evidence>
<dbReference type="Pfam" id="PF00472">
    <property type="entry name" value="RF-1"/>
    <property type="match status" value="1"/>
</dbReference>
<evidence type="ECO:0000256" key="2">
    <source>
        <dbReference type="ARBA" id="ARBA00022481"/>
    </source>
</evidence>
<evidence type="ECO:0000259" key="7">
    <source>
        <dbReference type="PROSITE" id="PS00745"/>
    </source>
</evidence>
<evidence type="ECO:0000256" key="1">
    <source>
        <dbReference type="ARBA" id="ARBA00010835"/>
    </source>
</evidence>
<dbReference type="Proteomes" id="UP001294570">
    <property type="component" value="Unassembled WGS sequence"/>
</dbReference>
<feature type="domain" description="Prokaryotic-type class I peptide chain release factors" evidence="7">
    <location>
        <begin position="244"/>
        <end position="260"/>
    </location>
</feature>
<reference evidence="8 9" key="1">
    <citation type="submission" date="2023-12" db="EMBL/GenBank/DDBJ databases">
        <title>Denitrificimonas halotolerans sp. nov.,a novel species isolated from landfill leachate.</title>
        <authorList>
            <person name="Wang S."/>
        </authorList>
    </citation>
    <scope>NUCLEOTIDE SEQUENCE [LARGE SCALE GENOMIC DNA]</scope>
    <source>
        <strain evidence="8 9">JX-1</strain>
    </source>
</reference>
<dbReference type="SUPFAM" id="SSF75620">
    <property type="entry name" value="Release factor"/>
    <property type="match status" value="1"/>
</dbReference>
<evidence type="ECO:0000256" key="6">
    <source>
        <dbReference type="SAM" id="Coils"/>
    </source>
</evidence>
<dbReference type="InterPro" id="IPR004374">
    <property type="entry name" value="PrfB"/>
</dbReference>
<feature type="modified residue" description="N5-methylglutamine" evidence="4">
    <location>
        <position position="251"/>
    </location>
</feature>
<keyword evidence="4" id="KW-0963">Cytoplasm</keyword>
<organism evidence="8 9">
    <name type="scientific">Denitrificimonas halotolerans</name>
    <dbReference type="NCBI Taxonomy" id="3098930"/>
    <lineage>
        <taxon>Bacteria</taxon>
        <taxon>Pseudomonadati</taxon>
        <taxon>Pseudomonadota</taxon>
        <taxon>Gammaproteobacteria</taxon>
        <taxon>Pseudomonadales</taxon>
        <taxon>Pseudomonadaceae</taxon>
        <taxon>Denitrificimonas</taxon>
    </lineage>
</organism>
<evidence type="ECO:0000256" key="4">
    <source>
        <dbReference type="HAMAP-Rule" id="MF_00094"/>
    </source>
</evidence>
<dbReference type="PROSITE" id="PS00745">
    <property type="entry name" value="RF_PROK_I"/>
    <property type="match status" value="1"/>
</dbReference>
<keyword evidence="2 4" id="KW-0488">Methylation</keyword>
<protein>
    <recommendedName>
        <fullName evidence="4 5">Peptide chain release factor 2</fullName>
        <shortName evidence="4">RF-2</shortName>
    </recommendedName>
</protein>
<dbReference type="PANTHER" id="PTHR43116:SF3">
    <property type="entry name" value="CLASS I PEPTIDE CHAIN RELEASE FACTOR"/>
    <property type="match status" value="1"/>
</dbReference>
<dbReference type="InterPro" id="IPR045853">
    <property type="entry name" value="Pep_chain_release_fac_I_sf"/>
</dbReference>
<comment type="function">
    <text evidence="4">Peptide chain release factor 2 directs the termination of translation in response to the peptide chain termination codons UGA and UAA.</text>
</comment>
<accession>A0ABU5GUH4</accession>
<dbReference type="Gene3D" id="3.30.160.20">
    <property type="match status" value="1"/>
</dbReference>
<dbReference type="RefSeq" id="WP_321554001.1">
    <property type="nucleotide sequence ID" value="NZ_JAXIVU010000014.1"/>
</dbReference>
<dbReference type="SMART" id="SM00937">
    <property type="entry name" value="PCRF"/>
    <property type="match status" value="1"/>
</dbReference>
<evidence type="ECO:0000256" key="5">
    <source>
        <dbReference type="NCBIfam" id="TIGR00020"/>
    </source>
</evidence>
<dbReference type="NCBIfam" id="TIGR00020">
    <property type="entry name" value="prfB"/>
    <property type="match status" value="1"/>
</dbReference>
<comment type="similarity">
    <text evidence="1 4">Belongs to the prokaryotic/mitochondrial release factor family.</text>
</comment>
<dbReference type="PANTHER" id="PTHR43116">
    <property type="entry name" value="PEPTIDE CHAIN RELEASE FACTOR 2"/>
    <property type="match status" value="1"/>
</dbReference>
<comment type="caution">
    <text evidence="8">The sequence shown here is derived from an EMBL/GenBank/DDBJ whole genome shotgun (WGS) entry which is preliminary data.</text>
</comment>
<dbReference type="Gene3D" id="1.20.58.410">
    <property type="entry name" value="Release factor"/>
    <property type="match status" value="1"/>
</dbReference>
<dbReference type="Gene3D" id="3.30.70.1660">
    <property type="match status" value="1"/>
</dbReference>
<name>A0ABU5GUH4_9GAMM</name>
<dbReference type="HAMAP" id="MF_00094">
    <property type="entry name" value="Rel_fac_2"/>
    <property type="match status" value="1"/>
</dbReference>
<evidence type="ECO:0000256" key="3">
    <source>
        <dbReference type="ARBA" id="ARBA00022917"/>
    </source>
</evidence>
<keyword evidence="6" id="KW-0175">Coiled coil</keyword>
<dbReference type="EMBL" id="JAXIVU010000014">
    <property type="protein sequence ID" value="MDY7219916.1"/>
    <property type="molecule type" value="Genomic_DNA"/>
</dbReference>
<dbReference type="InterPro" id="IPR005139">
    <property type="entry name" value="PCRF"/>
</dbReference>
<dbReference type="Pfam" id="PF03462">
    <property type="entry name" value="PCRF"/>
    <property type="match status" value="1"/>
</dbReference>
<keyword evidence="9" id="KW-1185">Reference proteome</keyword>
<evidence type="ECO:0000313" key="8">
    <source>
        <dbReference type="EMBL" id="MDY7219916.1"/>
    </source>
</evidence>